<evidence type="ECO:0000256" key="4">
    <source>
        <dbReference type="ARBA" id="ARBA00023163"/>
    </source>
</evidence>
<dbReference type="PRINTS" id="PR00039">
    <property type="entry name" value="HTHLYSR"/>
</dbReference>
<proteinExistence type="inferred from homology"/>
<dbReference type="SUPFAM" id="SSF53850">
    <property type="entry name" value="Periplasmic binding protein-like II"/>
    <property type="match status" value="1"/>
</dbReference>
<dbReference type="PROSITE" id="PS50931">
    <property type="entry name" value="HTH_LYSR"/>
    <property type="match status" value="1"/>
</dbReference>
<dbReference type="PANTHER" id="PTHR30346">
    <property type="entry name" value="TRANSCRIPTIONAL DUAL REGULATOR HCAR-RELATED"/>
    <property type="match status" value="1"/>
</dbReference>
<dbReference type="Proteomes" id="UP000063699">
    <property type="component" value="Chromosome"/>
</dbReference>
<dbReference type="PANTHER" id="PTHR30346:SF30">
    <property type="entry name" value="SMALL NEUTRAL PROTEASE REGULATORY PROTEIN"/>
    <property type="match status" value="1"/>
</dbReference>
<feature type="domain" description="HTH lysR-type" evidence="5">
    <location>
        <begin position="1"/>
        <end position="60"/>
    </location>
</feature>
<dbReference type="InterPro" id="IPR036388">
    <property type="entry name" value="WH-like_DNA-bd_sf"/>
</dbReference>
<accession>A0A0N9HNH5</accession>
<dbReference type="Pfam" id="PF00126">
    <property type="entry name" value="HTH_1"/>
    <property type="match status" value="1"/>
</dbReference>
<evidence type="ECO:0000256" key="3">
    <source>
        <dbReference type="ARBA" id="ARBA00023125"/>
    </source>
</evidence>
<dbReference type="KEGG" id="kphy:AOZ06_01350"/>
<dbReference type="GO" id="GO:0003677">
    <property type="term" value="F:DNA binding"/>
    <property type="evidence" value="ECO:0007669"/>
    <property type="project" value="UniProtKB-KW"/>
</dbReference>
<evidence type="ECO:0000256" key="1">
    <source>
        <dbReference type="ARBA" id="ARBA00009437"/>
    </source>
</evidence>
<dbReference type="AlphaFoldDB" id="A0A0N9HNH5"/>
<evidence type="ECO:0000313" key="7">
    <source>
        <dbReference type="Proteomes" id="UP000063699"/>
    </source>
</evidence>
<protein>
    <recommendedName>
        <fullName evidence="5">HTH lysR-type domain-containing protein</fullName>
    </recommendedName>
</protein>
<dbReference type="STRING" id="860235.AOZ06_01350"/>
<dbReference type="OrthoDB" id="3171102at2"/>
<dbReference type="EMBL" id="CP012752">
    <property type="protein sequence ID" value="ALG05747.1"/>
    <property type="molecule type" value="Genomic_DNA"/>
</dbReference>
<dbReference type="GO" id="GO:0032993">
    <property type="term" value="C:protein-DNA complex"/>
    <property type="evidence" value="ECO:0007669"/>
    <property type="project" value="TreeGrafter"/>
</dbReference>
<dbReference type="InterPro" id="IPR000847">
    <property type="entry name" value="LysR_HTH_N"/>
</dbReference>
<dbReference type="InterPro" id="IPR005119">
    <property type="entry name" value="LysR_subst-bd"/>
</dbReference>
<dbReference type="SUPFAM" id="SSF46785">
    <property type="entry name" value="Winged helix' DNA-binding domain"/>
    <property type="match status" value="1"/>
</dbReference>
<dbReference type="RefSeq" id="WP_054287727.1">
    <property type="nucleotide sequence ID" value="NZ_CP012752.1"/>
</dbReference>
<keyword evidence="2" id="KW-0805">Transcription regulation</keyword>
<name>A0A0N9HNH5_9PSEU</name>
<sequence>MELGQGHLRTIIAVAECGSIGRAAIRLGQSQPAVSGNVRRIEKYFGGELFHRSASGVRTTPLGDWVLVKARTLAADMDQLVSSARSVAGGTGGLTVAGQPCATMVALIPQLPRTAEVRVDHSASWLLQQLSTDALDVCVLTEPAGSELPVPAGVHRRVIARESRPVGISAEHPLADKETVELADFADDDWVDNPFSDSGLRAACLRAGFEPRVRYWIADPGVYWPLVRSGRAAGLFTGATRARQGVVFRSPQGDPLANRIVLCWRDRTESHAALIHRLTDVTMINGTESPLQ</sequence>
<keyword evidence="7" id="KW-1185">Reference proteome</keyword>
<dbReference type="Gene3D" id="1.10.10.10">
    <property type="entry name" value="Winged helix-like DNA-binding domain superfamily/Winged helix DNA-binding domain"/>
    <property type="match status" value="1"/>
</dbReference>
<dbReference type="Gene3D" id="3.40.190.10">
    <property type="entry name" value="Periplasmic binding protein-like II"/>
    <property type="match status" value="2"/>
</dbReference>
<evidence type="ECO:0000256" key="2">
    <source>
        <dbReference type="ARBA" id="ARBA00023015"/>
    </source>
</evidence>
<keyword evidence="3" id="KW-0238">DNA-binding</keyword>
<organism evidence="6 7">
    <name type="scientific">Kibdelosporangium phytohabitans</name>
    <dbReference type="NCBI Taxonomy" id="860235"/>
    <lineage>
        <taxon>Bacteria</taxon>
        <taxon>Bacillati</taxon>
        <taxon>Actinomycetota</taxon>
        <taxon>Actinomycetes</taxon>
        <taxon>Pseudonocardiales</taxon>
        <taxon>Pseudonocardiaceae</taxon>
        <taxon>Kibdelosporangium</taxon>
    </lineage>
</organism>
<gene>
    <name evidence="6" type="ORF">AOZ06_01350</name>
</gene>
<dbReference type="GO" id="GO:0003700">
    <property type="term" value="F:DNA-binding transcription factor activity"/>
    <property type="evidence" value="ECO:0007669"/>
    <property type="project" value="InterPro"/>
</dbReference>
<dbReference type="Pfam" id="PF03466">
    <property type="entry name" value="LysR_substrate"/>
    <property type="match status" value="1"/>
</dbReference>
<dbReference type="InterPro" id="IPR036390">
    <property type="entry name" value="WH_DNA-bd_sf"/>
</dbReference>
<keyword evidence="4" id="KW-0804">Transcription</keyword>
<evidence type="ECO:0000259" key="5">
    <source>
        <dbReference type="PROSITE" id="PS50931"/>
    </source>
</evidence>
<reference evidence="6 7" key="1">
    <citation type="submission" date="2015-07" db="EMBL/GenBank/DDBJ databases">
        <title>Genome sequencing of Kibdelosporangium phytohabitans.</title>
        <authorList>
            <person name="Qin S."/>
            <person name="Xing K."/>
        </authorList>
    </citation>
    <scope>NUCLEOTIDE SEQUENCE [LARGE SCALE GENOMIC DNA]</scope>
    <source>
        <strain evidence="6 7">KLBMP1111</strain>
    </source>
</reference>
<comment type="similarity">
    <text evidence="1">Belongs to the LysR transcriptional regulatory family.</text>
</comment>
<evidence type="ECO:0000313" key="6">
    <source>
        <dbReference type="EMBL" id="ALG05747.1"/>
    </source>
</evidence>